<sequence>MIVEVCVDSLESALAAEEGGADRVELCSCLAEGGVTPSQGLMAAVCRALTSTRVHVLIRPRPGDFLYSDQELQVMRADVLHAASCGAHGVVLGMLDAAGRVATDQLRPFVELCSALGLDLTFHRAFDLARDQRKALDDLVACRVRRVLSSGGQQTVMEGLQQLAALVAEGSGRISIMPGGGVDAENAATVARVTGCSEVHGTFKRSVPSAMTYRHTGVSFGGDDWKRQVTDAAAVERAKQALQAIDPAME</sequence>
<evidence type="ECO:0000313" key="4">
    <source>
        <dbReference type="Proteomes" id="UP000239649"/>
    </source>
</evidence>
<evidence type="ECO:0000256" key="2">
    <source>
        <dbReference type="ARBA" id="ARBA00019014"/>
    </source>
</evidence>
<gene>
    <name evidence="3" type="ORF">C2E20_6575</name>
</gene>
<dbReference type="EMBL" id="LHPF02000023">
    <property type="protein sequence ID" value="PSC69933.1"/>
    <property type="molecule type" value="Genomic_DNA"/>
</dbReference>
<dbReference type="SUPFAM" id="SSF110395">
    <property type="entry name" value="CutC-like"/>
    <property type="match status" value="1"/>
</dbReference>
<proteinExistence type="inferred from homology"/>
<dbReference type="STRING" id="554055.A0A2P6V775"/>
<dbReference type="FunFam" id="3.20.20.380:FF:000001">
    <property type="entry name" value="Copper homeostasis protein CutC"/>
    <property type="match status" value="1"/>
</dbReference>
<dbReference type="PANTHER" id="PTHR12598:SF0">
    <property type="entry name" value="COPPER HOMEOSTASIS PROTEIN CUTC HOMOLOG"/>
    <property type="match status" value="1"/>
</dbReference>
<dbReference type="InterPro" id="IPR005627">
    <property type="entry name" value="CutC-like"/>
</dbReference>
<dbReference type="Gene3D" id="3.20.20.380">
    <property type="entry name" value="Copper homeostasis (CutC) domain"/>
    <property type="match status" value="1"/>
</dbReference>
<dbReference type="PANTHER" id="PTHR12598">
    <property type="entry name" value="COPPER HOMEOSTASIS PROTEIN CUTC"/>
    <property type="match status" value="1"/>
</dbReference>
<dbReference type="InterPro" id="IPR036822">
    <property type="entry name" value="CutC-like_dom_sf"/>
</dbReference>
<dbReference type="Proteomes" id="UP000239649">
    <property type="component" value="Unassembled WGS sequence"/>
</dbReference>
<dbReference type="OrthoDB" id="7392499at2759"/>
<evidence type="ECO:0000256" key="1">
    <source>
        <dbReference type="ARBA" id="ARBA00007768"/>
    </source>
</evidence>
<protein>
    <recommendedName>
        <fullName evidence="2">Copper homeostasis protein cutC homolog</fullName>
    </recommendedName>
</protein>
<organism evidence="3 4">
    <name type="scientific">Micractinium conductrix</name>
    <dbReference type="NCBI Taxonomy" id="554055"/>
    <lineage>
        <taxon>Eukaryota</taxon>
        <taxon>Viridiplantae</taxon>
        <taxon>Chlorophyta</taxon>
        <taxon>core chlorophytes</taxon>
        <taxon>Trebouxiophyceae</taxon>
        <taxon>Chlorellales</taxon>
        <taxon>Chlorellaceae</taxon>
        <taxon>Chlorella clade</taxon>
        <taxon>Micractinium</taxon>
    </lineage>
</organism>
<accession>A0A2P6V775</accession>
<dbReference type="Pfam" id="PF03932">
    <property type="entry name" value="CutC"/>
    <property type="match status" value="1"/>
</dbReference>
<comment type="caution">
    <text evidence="3">The sequence shown here is derived from an EMBL/GenBank/DDBJ whole genome shotgun (WGS) entry which is preliminary data.</text>
</comment>
<dbReference type="GO" id="GO:0005507">
    <property type="term" value="F:copper ion binding"/>
    <property type="evidence" value="ECO:0007669"/>
    <property type="project" value="TreeGrafter"/>
</dbReference>
<dbReference type="AlphaFoldDB" id="A0A2P6V775"/>
<name>A0A2P6V775_9CHLO</name>
<reference evidence="3 4" key="1">
    <citation type="journal article" date="2018" name="Plant J.">
        <title>Genome sequences of Chlorella sorokiniana UTEX 1602 and Micractinium conductrix SAG 241.80: implications to maltose excretion by a green alga.</title>
        <authorList>
            <person name="Arriola M.B."/>
            <person name="Velmurugan N."/>
            <person name="Zhang Y."/>
            <person name="Plunkett M.H."/>
            <person name="Hondzo H."/>
            <person name="Barney B.M."/>
        </authorList>
    </citation>
    <scope>NUCLEOTIDE SEQUENCE [LARGE SCALE GENOMIC DNA]</scope>
    <source>
        <strain evidence="3 4">SAG 241.80</strain>
    </source>
</reference>
<comment type="similarity">
    <text evidence="1">Belongs to the CutC family.</text>
</comment>
<evidence type="ECO:0000313" key="3">
    <source>
        <dbReference type="EMBL" id="PSC69933.1"/>
    </source>
</evidence>
<dbReference type="HAMAP" id="MF_00795">
    <property type="entry name" value="CutC"/>
    <property type="match status" value="1"/>
</dbReference>
<keyword evidence="4" id="KW-1185">Reference proteome</keyword>